<proteinExistence type="predicted"/>
<name>A0A4C1XNE1_EUMVA</name>
<evidence type="ECO:0000313" key="1">
    <source>
        <dbReference type="EMBL" id="GBP64084.1"/>
    </source>
</evidence>
<gene>
    <name evidence="1" type="ORF">EVAR_51084_1</name>
</gene>
<dbReference type="Proteomes" id="UP000299102">
    <property type="component" value="Unassembled WGS sequence"/>
</dbReference>
<sequence length="146" mass="16300">MRAQCVSSSIGNKRTSEAHLAGVGVMGSIKPGAPAIHNGVLVPGLMYGSKSWVWQKKNGNRTKAVDMGSLRSICAVSLRIWEQRTQKRVGKERLRISYASQTGGILKRTQILNTRNQRVCMKRLMDVNELRDLCKDRTMWKTVVSA</sequence>
<evidence type="ECO:0000313" key="2">
    <source>
        <dbReference type="Proteomes" id="UP000299102"/>
    </source>
</evidence>
<dbReference type="AlphaFoldDB" id="A0A4C1XNE1"/>
<dbReference type="EMBL" id="BGZK01000887">
    <property type="protein sequence ID" value="GBP64084.1"/>
    <property type="molecule type" value="Genomic_DNA"/>
</dbReference>
<organism evidence="1 2">
    <name type="scientific">Eumeta variegata</name>
    <name type="common">Bagworm moth</name>
    <name type="synonym">Eumeta japonica</name>
    <dbReference type="NCBI Taxonomy" id="151549"/>
    <lineage>
        <taxon>Eukaryota</taxon>
        <taxon>Metazoa</taxon>
        <taxon>Ecdysozoa</taxon>
        <taxon>Arthropoda</taxon>
        <taxon>Hexapoda</taxon>
        <taxon>Insecta</taxon>
        <taxon>Pterygota</taxon>
        <taxon>Neoptera</taxon>
        <taxon>Endopterygota</taxon>
        <taxon>Lepidoptera</taxon>
        <taxon>Glossata</taxon>
        <taxon>Ditrysia</taxon>
        <taxon>Tineoidea</taxon>
        <taxon>Psychidae</taxon>
        <taxon>Oiketicinae</taxon>
        <taxon>Eumeta</taxon>
    </lineage>
</organism>
<comment type="caution">
    <text evidence="1">The sequence shown here is derived from an EMBL/GenBank/DDBJ whole genome shotgun (WGS) entry which is preliminary data.</text>
</comment>
<accession>A0A4C1XNE1</accession>
<dbReference type="OrthoDB" id="407509at2759"/>
<keyword evidence="2" id="KW-1185">Reference proteome</keyword>
<protein>
    <submittedName>
        <fullName evidence="1">Uncharacterized protein</fullName>
    </submittedName>
</protein>
<reference evidence="1 2" key="1">
    <citation type="journal article" date="2019" name="Commun. Biol.">
        <title>The bagworm genome reveals a unique fibroin gene that provides high tensile strength.</title>
        <authorList>
            <person name="Kono N."/>
            <person name="Nakamura H."/>
            <person name="Ohtoshi R."/>
            <person name="Tomita M."/>
            <person name="Numata K."/>
            <person name="Arakawa K."/>
        </authorList>
    </citation>
    <scope>NUCLEOTIDE SEQUENCE [LARGE SCALE GENOMIC DNA]</scope>
</reference>